<name>A0A239KMA0_9SPHN</name>
<gene>
    <name evidence="2" type="ORF">SAMN06295955_11545</name>
</gene>
<accession>A0A239KMA0</accession>
<sequence length="69" mass="7836">MVSILEQVERDATAAADERWRNHVAQLEFVHGENEYWRGLRSGLALAPSRWRWWLFGLACGAAIVGVLV</sequence>
<dbReference type="AlphaFoldDB" id="A0A239KMA0"/>
<keyword evidence="1" id="KW-1133">Transmembrane helix</keyword>
<proteinExistence type="predicted"/>
<keyword evidence="3" id="KW-1185">Reference proteome</keyword>
<evidence type="ECO:0000313" key="3">
    <source>
        <dbReference type="Proteomes" id="UP000198339"/>
    </source>
</evidence>
<reference evidence="2 3" key="1">
    <citation type="submission" date="2017-06" db="EMBL/GenBank/DDBJ databases">
        <authorList>
            <person name="Kim H.J."/>
            <person name="Triplett B.A."/>
        </authorList>
    </citation>
    <scope>NUCLEOTIDE SEQUENCE [LARGE SCALE GENOMIC DNA]</scope>
    <source>
        <strain evidence="2 3">DS15</strain>
    </source>
</reference>
<dbReference type="Proteomes" id="UP000198339">
    <property type="component" value="Unassembled WGS sequence"/>
</dbReference>
<dbReference type="EMBL" id="FZPA01000015">
    <property type="protein sequence ID" value="SNT19281.1"/>
    <property type="molecule type" value="Genomic_DNA"/>
</dbReference>
<protein>
    <submittedName>
        <fullName evidence="2">Uncharacterized protein</fullName>
    </submittedName>
</protein>
<evidence type="ECO:0000313" key="2">
    <source>
        <dbReference type="EMBL" id="SNT19281.1"/>
    </source>
</evidence>
<keyword evidence="1" id="KW-0812">Transmembrane</keyword>
<organism evidence="2 3">
    <name type="scientific">Sphingopyxis indica</name>
    <dbReference type="NCBI Taxonomy" id="436663"/>
    <lineage>
        <taxon>Bacteria</taxon>
        <taxon>Pseudomonadati</taxon>
        <taxon>Pseudomonadota</taxon>
        <taxon>Alphaproteobacteria</taxon>
        <taxon>Sphingomonadales</taxon>
        <taxon>Sphingomonadaceae</taxon>
        <taxon>Sphingopyxis</taxon>
    </lineage>
</organism>
<evidence type="ECO:0000256" key="1">
    <source>
        <dbReference type="SAM" id="Phobius"/>
    </source>
</evidence>
<keyword evidence="1" id="KW-0472">Membrane</keyword>
<feature type="transmembrane region" description="Helical" evidence="1">
    <location>
        <begin position="51"/>
        <end position="68"/>
    </location>
</feature>